<comment type="caution">
    <text evidence="1">The sequence shown here is derived from an EMBL/GenBank/DDBJ whole genome shotgun (WGS) entry which is preliminary data.</text>
</comment>
<proteinExistence type="predicted"/>
<sequence length="79" mass="8467">MAIVSISAPIVVPDGYTEDDLDTWSFACATDNHRECKGNRINPDLGCDPSETILPCGCGICAHAPKARRGRPRKGQPAE</sequence>
<protein>
    <submittedName>
        <fullName evidence="1">Uncharacterized protein</fullName>
    </submittedName>
</protein>
<reference evidence="2" key="1">
    <citation type="journal article" date="2019" name="Int. J. Syst. Evol. Microbiol.">
        <title>The Global Catalogue of Microorganisms (GCM) 10K type strain sequencing project: providing services to taxonomists for standard genome sequencing and annotation.</title>
        <authorList>
            <consortium name="The Broad Institute Genomics Platform"/>
            <consortium name="The Broad Institute Genome Sequencing Center for Infectious Disease"/>
            <person name="Wu L."/>
            <person name="Ma J."/>
        </authorList>
    </citation>
    <scope>NUCLEOTIDE SEQUENCE [LARGE SCALE GENOMIC DNA]</scope>
    <source>
        <strain evidence="2">TBRC 1276</strain>
    </source>
</reference>
<evidence type="ECO:0000313" key="1">
    <source>
        <dbReference type="EMBL" id="MFC4014689.1"/>
    </source>
</evidence>
<dbReference type="Proteomes" id="UP001595851">
    <property type="component" value="Unassembled WGS sequence"/>
</dbReference>
<gene>
    <name evidence="1" type="ORF">ACFOY2_46215</name>
</gene>
<keyword evidence="2" id="KW-1185">Reference proteome</keyword>
<organism evidence="1 2">
    <name type="scientific">Nonomuraea purpurea</name>
    <dbReference type="NCBI Taxonomy" id="1849276"/>
    <lineage>
        <taxon>Bacteria</taxon>
        <taxon>Bacillati</taxon>
        <taxon>Actinomycetota</taxon>
        <taxon>Actinomycetes</taxon>
        <taxon>Streptosporangiales</taxon>
        <taxon>Streptosporangiaceae</taxon>
        <taxon>Nonomuraea</taxon>
    </lineage>
</organism>
<dbReference type="RefSeq" id="WP_379534524.1">
    <property type="nucleotide sequence ID" value="NZ_JBHSBI010000036.1"/>
</dbReference>
<name>A0ABV8GP07_9ACTN</name>
<accession>A0ABV8GP07</accession>
<dbReference type="EMBL" id="JBHSBI010000036">
    <property type="protein sequence ID" value="MFC4014689.1"/>
    <property type="molecule type" value="Genomic_DNA"/>
</dbReference>
<evidence type="ECO:0000313" key="2">
    <source>
        <dbReference type="Proteomes" id="UP001595851"/>
    </source>
</evidence>